<sequence length="236" mass="27451">MNYQIITNESALRAFIEWLPDLELHETFYCCLFARSKYVRDSSNVLPHIRSDKAQLKRFTSNKERLFDKIRQLECPLGSYKQKDLVVPQEALALYITINPRSFIKANTSSVRKLLDLALQPYNGFHPYQEVMSEIQKAKSRSVFVSFDFDIPKPMPNDLFMAVYESVNTRAIQWVETRGGYHLTIRTSEVSDNYKKNWYQEIRKILSRFSQDHDNAGDIMLPVPGTIQGGFTPKLL</sequence>
<dbReference type="RefSeq" id="WP_090632101.1">
    <property type="nucleotide sequence ID" value="NZ_FOQO01000015.1"/>
</dbReference>
<dbReference type="STRING" id="1477437.SAMN05444682_115126"/>
<organism evidence="1 2">
    <name type="scientific">Parapedobacter indicus</name>
    <dbReference type="NCBI Taxonomy" id="1477437"/>
    <lineage>
        <taxon>Bacteria</taxon>
        <taxon>Pseudomonadati</taxon>
        <taxon>Bacteroidota</taxon>
        <taxon>Sphingobacteriia</taxon>
        <taxon>Sphingobacteriales</taxon>
        <taxon>Sphingobacteriaceae</taxon>
        <taxon>Parapedobacter</taxon>
    </lineage>
</organism>
<accession>A0A1I3UYZ0</accession>
<keyword evidence="2" id="KW-1185">Reference proteome</keyword>
<protein>
    <submittedName>
        <fullName evidence="1">Uncharacterized protein</fullName>
    </submittedName>
</protein>
<evidence type="ECO:0000313" key="2">
    <source>
        <dbReference type="Proteomes" id="UP000198670"/>
    </source>
</evidence>
<proteinExistence type="predicted"/>
<name>A0A1I3UYZ0_9SPHI</name>
<dbReference type="OrthoDB" id="1237862at2"/>
<evidence type="ECO:0000313" key="1">
    <source>
        <dbReference type="EMBL" id="SFJ88418.1"/>
    </source>
</evidence>
<dbReference type="Proteomes" id="UP000198670">
    <property type="component" value="Unassembled WGS sequence"/>
</dbReference>
<gene>
    <name evidence="1" type="ORF">SAMN05444682_115126</name>
</gene>
<dbReference type="EMBL" id="FOQO01000015">
    <property type="protein sequence ID" value="SFJ88418.1"/>
    <property type="molecule type" value="Genomic_DNA"/>
</dbReference>
<reference evidence="1 2" key="1">
    <citation type="submission" date="2016-10" db="EMBL/GenBank/DDBJ databases">
        <authorList>
            <person name="de Groot N.N."/>
        </authorList>
    </citation>
    <scope>NUCLEOTIDE SEQUENCE [LARGE SCALE GENOMIC DNA]</scope>
    <source>
        <strain evidence="1 2">RK1</strain>
    </source>
</reference>
<dbReference type="AlphaFoldDB" id="A0A1I3UYZ0"/>